<protein>
    <recommendedName>
        <fullName evidence="3">AB hydrolase-1 domain-containing protein</fullName>
    </recommendedName>
</protein>
<evidence type="ECO:0000313" key="5">
    <source>
        <dbReference type="Proteomes" id="UP000283709"/>
    </source>
</evidence>
<gene>
    <name evidence="4" type="ORF">BCY88_12055</name>
</gene>
<dbReference type="Proteomes" id="UP000283709">
    <property type="component" value="Unassembled WGS sequence"/>
</dbReference>
<dbReference type="InterPro" id="IPR029058">
    <property type="entry name" value="AB_hydrolase_fold"/>
</dbReference>
<keyword evidence="1" id="KW-0378">Hydrolase</keyword>
<dbReference type="GO" id="GO:0052689">
    <property type="term" value="F:carboxylic ester hydrolase activity"/>
    <property type="evidence" value="ECO:0007669"/>
    <property type="project" value="UniProtKB-ARBA"/>
</dbReference>
<evidence type="ECO:0000313" key="4">
    <source>
        <dbReference type="EMBL" id="RKF31494.1"/>
    </source>
</evidence>
<dbReference type="PANTHER" id="PTHR22946">
    <property type="entry name" value="DIENELACTONE HYDROLASE DOMAIN-CONTAINING PROTEIN-RELATED"/>
    <property type="match status" value="1"/>
</dbReference>
<evidence type="ECO:0000259" key="3">
    <source>
        <dbReference type="Pfam" id="PF00561"/>
    </source>
</evidence>
<dbReference type="EMBL" id="MCAS01000067">
    <property type="protein sequence ID" value="RKF31494.1"/>
    <property type="molecule type" value="Genomic_DNA"/>
</dbReference>
<dbReference type="InterPro" id="IPR000073">
    <property type="entry name" value="AB_hydrolase_1"/>
</dbReference>
<organism evidence="4 5">
    <name type="scientific">Paraburkholderia fungorum</name>
    <dbReference type="NCBI Taxonomy" id="134537"/>
    <lineage>
        <taxon>Bacteria</taxon>
        <taxon>Pseudomonadati</taxon>
        <taxon>Pseudomonadota</taxon>
        <taxon>Betaproteobacteria</taxon>
        <taxon>Burkholderiales</taxon>
        <taxon>Burkholderiaceae</taxon>
        <taxon>Paraburkholderia</taxon>
    </lineage>
</organism>
<evidence type="ECO:0000256" key="1">
    <source>
        <dbReference type="ARBA" id="ARBA00022801"/>
    </source>
</evidence>
<dbReference type="Pfam" id="PF00561">
    <property type="entry name" value="Abhydrolase_1"/>
    <property type="match status" value="1"/>
</dbReference>
<proteinExistence type="inferred from homology"/>
<comment type="caution">
    <text evidence="4">The sequence shown here is derived from an EMBL/GenBank/DDBJ whole genome shotgun (WGS) entry which is preliminary data.</text>
</comment>
<accession>A0A420FEZ2</accession>
<sequence>MNTTSHRTANDIAVTIRWPDTQHPVPVIVLCHGFCGIQELLLPRFAEAFALAGYAAVTFDYRGFGASGGERGRLVPSMQIEDIHTVVAFVKERSDIDAARVGLWGTSLGGGHVLGAAAGDPSIKAVVSQLGFADGEQVVTRNMTEAEKQAFVGTLERMHEKKLNTGKEMFVAIPKVMTDEQSKVFIEENRQRFPAMDIKIPFLTVREMLSYKPKEYAARVACPVLVVVAGEDGVNPPNHGIALFEAVATTTKKLHVEETAGHYDMYDGPHFDSSIDKQIDWFHQHV</sequence>
<dbReference type="PANTHER" id="PTHR22946:SF9">
    <property type="entry name" value="POLYKETIDE TRANSFERASE AF380"/>
    <property type="match status" value="1"/>
</dbReference>
<name>A0A420FEZ2_9BURK</name>
<dbReference type="Gene3D" id="3.40.50.1820">
    <property type="entry name" value="alpha/beta hydrolase"/>
    <property type="match status" value="1"/>
</dbReference>
<feature type="domain" description="AB hydrolase-1" evidence="3">
    <location>
        <begin position="26"/>
        <end position="269"/>
    </location>
</feature>
<dbReference type="OrthoDB" id="9805123at2"/>
<comment type="similarity">
    <text evidence="2">Belongs to the AB hydrolase superfamily. FUS2 hydrolase family.</text>
</comment>
<evidence type="ECO:0000256" key="2">
    <source>
        <dbReference type="ARBA" id="ARBA00038115"/>
    </source>
</evidence>
<dbReference type="AlphaFoldDB" id="A0A420FEZ2"/>
<reference evidence="4 5" key="1">
    <citation type="submission" date="2016-07" db="EMBL/GenBank/DDBJ databases">
        <title>Genome analysis of Burkholderia fungorum ES3-20.</title>
        <authorList>
            <person name="Xu D."/>
            <person name="Yao R."/>
            <person name="Zheng S."/>
        </authorList>
    </citation>
    <scope>NUCLEOTIDE SEQUENCE [LARGE SCALE GENOMIC DNA]</scope>
    <source>
        <strain evidence="4 5">ES3-20</strain>
    </source>
</reference>
<dbReference type="SUPFAM" id="SSF53474">
    <property type="entry name" value="alpha/beta-Hydrolases"/>
    <property type="match status" value="1"/>
</dbReference>
<dbReference type="InterPro" id="IPR050261">
    <property type="entry name" value="FrsA_esterase"/>
</dbReference>